<dbReference type="AlphaFoldDB" id="A0A449ARG2"/>
<dbReference type="Proteomes" id="UP000290495">
    <property type="component" value="Chromosome"/>
</dbReference>
<dbReference type="NCBIfam" id="NF045995">
    <property type="entry name" value="MAG0865_DivIVA"/>
    <property type="match status" value="1"/>
</dbReference>
<keyword evidence="1" id="KW-0175">Coiled coil</keyword>
<dbReference type="Gene3D" id="6.10.250.660">
    <property type="match status" value="1"/>
</dbReference>
<dbReference type="RefSeq" id="WP_004795219.1">
    <property type="nucleotide sequence ID" value="NZ_LR215010.1"/>
</dbReference>
<dbReference type="EMBL" id="LR215010">
    <property type="protein sequence ID" value="VEU69159.1"/>
    <property type="molecule type" value="Genomic_DNA"/>
</dbReference>
<evidence type="ECO:0000256" key="1">
    <source>
        <dbReference type="SAM" id="Coils"/>
    </source>
</evidence>
<gene>
    <name evidence="2" type="ORF">NCTC10146_00647</name>
</gene>
<reference evidence="2 3" key="1">
    <citation type="submission" date="2019-01" db="EMBL/GenBank/DDBJ databases">
        <authorList>
            <consortium name="Pathogen Informatics"/>
        </authorList>
    </citation>
    <scope>NUCLEOTIDE SEQUENCE [LARGE SCALE GENOMIC DNA]</scope>
    <source>
        <strain evidence="2 3">NCTC10146</strain>
    </source>
</reference>
<sequence length="96" mass="11403">MEKDLATVDQLISWIENQEFTIALEGYNIKEIDNFISYLVSWIKVLDKKNSAFKKQVSGLEKSNEENIKEIELLKFEIQRLKTNLKQMEVNDEHRK</sequence>
<evidence type="ECO:0000313" key="2">
    <source>
        <dbReference type="EMBL" id="VEU69159.1"/>
    </source>
</evidence>
<feature type="coiled-coil region" evidence="1">
    <location>
        <begin position="64"/>
        <end position="91"/>
    </location>
</feature>
<name>A0A449ARG2_9BACT</name>
<organism evidence="2 3">
    <name type="scientific">Mycoplasmopsis canis</name>
    <dbReference type="NCBI Taxonomy" id="29555"/>
    <lineage>
        <taxon>Bacteria</taxon>
        <taxon>Bacillati</taxon>
        <taxon>Mycoplasmatota</taxon>
        <taxon>Mycoplasmoidales</taxon>
        <taxon>Metamycoplasmataceae</taxon>
        <taxon>Mycoplasmopsis</taxon>
    </lineage>
</organism>
<proteinExistence type="predicted"/>
<accession>A0A449ARG2</accession>
<evidence type="ECO:0000313" key="3">
    <source>
        <dbReference type="Proteomes" id="UP000290495"/>
    </source>
</evidence>
<protein>
    <submittedName>
        <fullName evidence="2">Uncharacterized protein</fullName>
    </submittedName>
</protein>